<gene>
    <name evidence="1" type="ORF">LEP1GSC115_0661</name>
</gene>
<organism evidence="1 2">
    <name type="scientific">Leptospira interrogans serovar Australis str. 200703203</name>
    <dbReference type="NCBI Taxonomy" id="1085541"/>
    <lineage>
        <taxon>Bacteria</taxon>
        <taxon>Pseudomonadati</taxon>
        <taxon>Spirochaetota</taxon>
        <taxon>Spirochaetia</taxon>
        <taxon>Leptospirales</taxon>
        <taxon>Leptospiraceae</taxon>
        <taxon>Leptospira</taxon>
    </lineage>
</organism>
<evidence type="ECO:0000313" key="1">
    <source>
        <dbReference type="EMBL" id="EMY22917.1"/>
    </source>
</evidence>
<protein>
    <submittedName>
        <fullName evidence="1">Uncharacterized protein</fullName>
    </submittedName>
</protein>
<comment type="caution">
    <text evidence="1">The sequence shown here is derived from an EMBL/GenBank/DDBJ whole genome shotgun (WGS) entry which is preliminary data.</text>
</comment>
<sequence length="48" mass="5663">MYYYRDKYNRIAVKQGIKGDQCYLESYLNANGKIMLGGKVLLERKNDK</sequence>
<dbReference type="AlphaFoldDB" id="N1UDF1"/>
<accession>N1UDF1</accession>
<proteinExistence type="predicted"/>
<dbReference type="Proteomes" id="UP000012220">
    <property type="component" value="Unassembled WGS sequence"/>
</dbReference>
<dbReference type="BioCyc" id="LINT1085541:G11IQ-2733-MONOMER"/>
<evidence type="ECO:0000313" key="2">
    <source>
        <dbReference type="Proteomes" id="UP000012220"/>
    </source>
</evidence>
<dbReference type="EMBL" id="AHNY02000270">
    <property type="protein sequence ID" value="EMY22917.1"/>
    <property type="molecule type" value="Genomic_DNA"/>
</dbReference>
<name>N1UDF1_LEPIR</name>
<reference evidence="1 2" key="1">
    <citation type="submission" date="2013-02" db="EMBL/GenBank/DDBJ databases">
        <authorList>
            <person name="Harkins D.M."/>
            <person name="Durkin A.S."/>
            <person name="Brinkac L.M."/>
            <person name="Haft D.H."/>
            <person name="Selengut J.D."/>
            <person name="Sanka R."/>
            <person name="DePew J."/>
            <person name="Purushe J."/>
            <person name="Picardeau M."/>
            <person name="Werts C."/>
            <person name="Goarant C."/>
            <person name="Vinetz J.M."/>
            <person name="Sutton G.G."/>
            <person name="Nierman W.C."/>
            <person name="Fouts D.E."/>
        </authorList>
    </citation>
    <scope>NUCLEOTIDE SEQUENCE [LARGE SCALE GENOMIC DNA]</scope>
    <source>
        <strain evidence="1 2">200703203</strain>
    </source>
</reference>